<keyword evidence="1" id="KW-1133">Transmembrane helix</keyword>
<dbReference type="EMBL" id="FSQT01000001">
    <property type="protein sequence ID" value="SIM48920.1"/>
    <property type="molecule type" value="Genomic_DNA"/>
</dbReference>
<feature type="transmembrane region" description="Helical" evidence="1">
    <location>
        <begin position="294"/>
        <end position="313"/>
    </location>
</feature>
<gene>
    <name evidence="2" type="ORF">SAMN04489832_0228</name>
</gene>
<evidence type="ECO:0000313" key="2">
    <source>
        <dbReference type="EMBL" id="SIM48920.1"/>
    </source>
</evidence>
<dbReference type="Gene3D" id="2.60.120.200">
    <property type="match status" value="1"/>
</dbReference>
<dbReference type="Proteomes" id="UP000185124">
    <property type="component" value="Unassembled WGS sequence"/>
</dbReference>
<sequence>MSTTELLRREWTAFRRPGRLIALAAAALTVIALGLLFTSGTRASCDGPCPAAPVAGDGSIVSDRFWFLHRDLGREGSITVRMTLMTGTITYPPPNHDQIVSGLVPWAKAGIIVKDGVRQGSHYAALMMTGSHGVRFQYDYKHDVAGGSGGVSEQSPRWLRLTRSGDTITGSESADGEQWHTVGTAKLDGLPDNVQVGLFATSPGDLTLREIGLGGAIEEVRFTQAVGVFDNVAVEGGATGAWASDSIGQMNHTDWEKYHNASGAVEKDDVITVSGTGDIGPFSDEGARSVENTLLGLTVALIIVLIAAARYGARTARETASRRVIATRAAVVGAATFVTGLVAVGVVLPTSMAILKGNGIPVQPVPVLTGARVIVGVAAVLALCAVLAYGLGVWLRRVWAAILIGLSLAALPYAVAAFPLLPDTLSEWLLRLTPAAGFAVKQTMVEYPQVTAHYAPSAGYFPLPGWAGLAVLCAYTVIVMRMAVGRKQAAHTDWR</sequence>
<reference evidence="3" key="1">
    <citation type="submission" date="2016-12" db="EMBL/GenBank/DDBJ databases">
        <authorList>
            <person name="Varghese N."/>
            <person name="Submissions S."/>
        </authorList>
    </citation>
    <scope>NUCLEOTIDE SEQUENCE [LARGE SCALE GENOMIC DNA]</scope>
    <source>
        <strain evidence="3">DSM 45599</strain>
    </source>
</reference>
<accession>A0A1N5TKE0</accession>
<dbReference type="RefSeq" id="WP_074307995.1">
    <property type="nucleotide sequence ID" value="NZ_FSQT01000001.1"/>
</dbReference>
<dbReference type="OrthoDB" id="185815at2"/>
<keyword evidence="1" id="KW-0812">Transmembrane</keyword>
<evidence type="ECO:0000256" key="1">
    <source>
        <dbReference type="SAM" id="Phobius"/>
    </source>
</evidence>
<dbReference type="InterPro" id="IPR013320">
    <property type="entry name" value="ConA-like_dom_sf"/>
</dbReference>
<keyword evidence="1" id="KW-0472">Membrane</keyword>
<name>A0A1N5TKE0_9ACTN</name>
<organism evidence="2 3">
    <name type="scientific">Micromonospora cremea</name>
    <dbReference type="NCBI Taxonomy" id="709881"/>
    <lineage>
        <taxon>Bacteria</taxon>
        <taxon>Bacillati</taxon>
        <taxon>Actinomycetota</taxon>
        <taxon>Actinomycetes</taxon>
        <taxon>Micromonosporales</taxon>
        <taxon>Micromonosporaceae</taxon>
        <taxon>Micromonospora</taxon>
    </lineage>
</organism>
<feature type="transmembrane region" description="Helical" evidence="1">
    <location>
        <begin position="368"/>
        <end position="391"/>
    </location>
</feature>
<protein>
    <recommendedName>
        <fullName evidence="4">Regulation of enolase protein 1, concanavalin A-like superfamily</fullName>
    </recommendedName>
</protein>
<evidence type="ECO:0000313" key="3">
    <source>
        <dbReference type="Proteomes" id="UP000185124"/>
    </source>
</evidence>
<dbReference type="SUPFAM" id="SSF49899">
    <property type="entry name" value="Concanavalin A-like lectins/glucanases"/>
    <property type="match status" value="1"/>
</dbReference>
<feature type="transmembrane region" description="Helical" evidence="1">
    <location>
        <begin position="325"/>
        <end position="348"/>
    </location>
</feature>
<proteinExistence type="predicted"/>
<feature type="transmembrane region" description="Helical" evidence="1">
    <location>
        <begin position="463"/>
        <end position="484"/>
    </location>
</feature>
<evidence type="ECO:0008006" key="4">
    <source>
        <dbReference type="Google" id="ProtNLM"/>
    </source>
</evidence>
<dbReference type="STRING" id="709881.SAMN04489832_0228"/>
<dbReference type="AlphaFoldDB" id="A0A1N5TKE0"/>
<keyword evidence="3" id="KW-1185">Reference proteome</keyword>
<feature type="transmembrane region" description="Helical" evidence="1">
    <location>
        <begin position="398"/>
        <end position="421"/>
    </location>
</feature>